<dbReference type="AlphaFoldDB" id="A0A0F9S4B7"/>
<gene>
    <name evidence="1" type="ORF">LCGC14_0897160</name>
</gene>
<reference evidence="1" key="1">
    <citation type="journal article" date="2015" name="Nature">
        <title>Complex archaea that bridge the gap between prokaryotes and eukaryotes.</title>
        <authorList>
            <person name="Spang A."/>
            <person name="Saw J.H."/>
            <person name="Jorgensen S.L."/>
            <person name="Zaremba-Niedzwiedzka K."/>
            <person name="Martijn J."/>
            <person name="Lind A.E."/>
            <person name="van Eijk R."/>
            <person name="Schleper C."/>
            <person name="Guy L."/>
            <person name="Ettema T.J."/>
        </authorList>
    </citation>
    <scope>NUCLEOTIDE SEQUENCE</scope>
</reference>
<evidence type="ECO:0000313" key="1">
    <source>
        <dbReference type="EMBL" id="KKN24208.1"/>
    </source>
</evidence>
<dbReference type="EMBL" id="LAZR01002901">
    <property type="protein sequence ID" value="KKN24208.1"/>
    <property type="molecule type" value="Genomic_DNA"/>
</dbReference>
<sequence>MQINSGQFASVFPQKLLEPQDNARKPVTIDVKANVEFDGISTADSSTKIAAFRTSDAAIRVNEQQQAQFIRFFSINESSSSLINTDKQTPSQTNLVQLPKGVQQYLQVAATDLQIKQNLLDETV</sequence>
<accession>A0A0F9S4B7</accession>
<comment type="caution">
    <text evidence="1">The sequence shown here is derived from an EMBL/GenBank/DDBJ whole genome shotgun (WGS) entry which is preliminary data.</text>
</comment>
<organism evidence="1">
    <name type="scientific">marine sediment metagenome</name>
    <dbReference type="NCBI Taxonomy" id="412755"/>
    <lineage>
        <taxon>unclassified sequences</taxon>
        <taxon>metagenomes</taxon>
        <taxon>ecological metagenomes</taxon>
    </lineage>
</organism>
<name>A0A0F9S4B7_9ZZZZ</name>
<proteinExistence type="predicted"/>
<protein>
    <submittedName>
        <fullName evidence="1">Uncharacterized protein</fullName>
    </submittedName>
</protein>